<feature type="domain" description="Orc1-like AAA ATPase" evidence="2">
    <location>
        <begin position="170"/>
        <end position="271"/>
    </location>
</feature>
<proteinExistence type="predicted"/>
<comment type="caution">
    <text evidence="3">The sequence shown here is derived from an EMBL/GenBank/DDBJ whole genome shotgun (WGS) entry which is preliminary data.</text>
</comment>
<dbReference type="Pfam" id="PF13424">
    <property type="entry name" value="TPR_12"/>
    <property type="match status" value="1"/>
</dbReference>
<gene>
    <name evidence="3" type="ORF">SRB5_38210</name>
</gene>
<organism evidence="3 4">
    <name type="scientific">Streptomyces smaragdinus</name>
    <dbReference type="NCBI Taxonomy" id="2585196"/>
    <lineage>
        <taxon>Bacteria</taxon>
        <taxon>Bacillati</taxon>
        <taxon>Actinomycetota</taxon>
        <taxon>Actinomycetes</taxon>
        <taxon>Kitasatosporales</taxon>
        <taxon>Streptomycetaceae</taxon>
        <taxon>Streptomyces</taxon>
    </lineage>
</organism>
<evidence type="ECO:0000259" key="2">
    <source>
        <dbReference type="Pfam" id="PF13191"/>
    </source>
</evidence>
<protein>
    <recommendedName>
        <fullName evidence="2">Orc1-like AAA ATPase domain-containing protein</fullName>
    </recommendedName>
</protein>
<dbReference type="SUPFAM" id="SSF52540">
    <property type="entry name" value="P-loop containing nucleoside triphosphate hydrolases"/>
    <property type="match status" value="1"/>
</dbReference>
<dbReference type="InterPro" id="IPR027417">
    <property type="entry name" value="P-loop_NTPase"/>
</dbReference>
<evidence type="ECO:0000313" key="4">
    <source>
        <dbReference type="Proteomes" id="UP000466345"/>
    </source>
</evidence>
<reference evidence="3 4" key="1">
    <citation type="submission" date="2019-10" db="EMBL/GenBank/DDBJ databases">
        <title>Streptomyces smaragdinus sp. nov. and Streptomyces fabii sp. nov., isolated from the gut of fungus growing-termite Macrotermes natalensis.</title>
        <authorList>
            <person name="Schwitalla J."/>
            <person name="Benndorf R."/>
            <person name="Martin K."/>
            <person name="De Beer W."/>
            <person name="Kaster A.-K."/>
            <person name="Vollmers J."/>
            <person name="Poulsen M."/>
            <person name="Beemelmanns C."/>
        </authorList>
    </citation>
    <scope>NUCLEOTIDE SEQUENCE [LARGE SCALE GENOMIC DNA]</scope>
    <source>
        <strain evidence="3 4">RB5</strain>
    </source>
</reference>
<feature type="region of interest" description="Disordered" evidence="1">
    <location>
        <begin position="144"/>
        <end position="170"/>
    </location>
</feature>
<dbReference type="EMBL" id="WEGJ01000014">
    <property type="protein sequence ID" value="MQY13671.1"/>
    <property type="molecule type" value="Genomic_DNA"/>
</dbReference>
<dbReference type="InterPro" id="IPR011990">
    <property type="entry name" value="TPR-like_helical_dom_sf"/>
</dbReference>
<dbReference type="InterPro" id="IPR053137">
    <property type="entry name" value="NLR-like"/>
</dbReference>
<accession>A0A7K0CJU7</accession>
<sequence>MVVGHPAQHLPVSVVFAGISHGWTQWISWALAQEGCLVTEVRWSPLDRLPEVAAFAAFFNRPGRVLLVLDDWYLRFDTGRTAGWARVLNQVMPQLKETIGAVTVTTRPLPHEAVSLGAVTLRGVGPEEARRRVLSQVGITSGIPHASSALEPRFPEDPPDVTNAPRSNPRFTGREDLLDTLHDMLTSDDGSGSRVVLQGPSGIGKSQTAGEYVRRFAGEYDLIWWVPSPTKAAAREGFAALAQKVGLGTEGQLTGQIEAVHRALARDPHGRWVIVFDGAEDVEGLAPLLPRGRGQVLITAQSSAWIRQGVTPCEVPSFDRAESVAFACRRAPRLTEEQAGQLADRLDDLPLLMDQSAAWIDAHPTADISEYVAALGNESLGPVTVDADQADKAKIARETVWETTLGSLATRWPKVHELLTLLTFFSPDLLPVRLLRSARTSDLSPGIAELARDPGNWNAALRTIAELTSLRVEYDDDPRQDAVLSIVSLRMHRSFHQFVRRGLSSAAAQGLAAATVRVLVAADPGEPGSPHNWARYAVLLPHLETSDVLVAEDDDARQFLLNCVEYLRVRGEYQEGLALSRRLLERWRAVRGETDKAVLVAVNQEIRMLRSLGRHVEAESSCRDVLARLALAEIGGIELLRAKDALGGTLMSRGRYDEAYTLYAEAARQAADWLGERYVPRTLQIRSNLAMALGLQGHYRQSHALHREIYEARVGLLGLQERRTLQSGTHTARMLRMLGAVQEAHSLQRHNAQQLRKALGGDHRDTLLAEHNLALCLRRNGELAEANELMTSVRRRLTRRSGARDPEVLMVTLDHAMLLRALGDQGMARRLVSRTSELYAEQLGTLHPYAVGARNNFALMQLDDGQVDDALRLATQSMEELEQVIGRDHVWLVGCAMNCASAMAAAGDAEGAVEQGRRALERAITLLGAGHVLALNLRAGLAQDLYSLGQTDEAEEMERLALSKLSESYGPHHHQTIYMRSRMRPYWDFEPQPI</sequence>
<dbReference type="SUPFAM" id="SSF48452">
    <property type="entry name" value="TPR-like"/>
    <property type="match status" value="3"/>
</dbReference>
<dbReference type="RefSeq" id="WP_153453606.1">
    <property type="nucleotide sequence ID" value="NZ_WEGJ01000014.1"/>
</dbReference>
<dbReference type="Gene3D" id="3.40.50.300">
    <property type="entry name" value="P-loop containing nucleotide triphosphate hydrolases"/>
    <property type="match status" value="1"/>
</dbReference>
<evidence type="ECO:0000256" key="1">
    <source>
        <dbReference type="SAM" id="MobiDB-lite"/>
    </source>
</evidence>
<name>A0A7K0CJU7_9ACTN</name>
<dbReference type="Gene3D" id="1.25.40.10">
    <property type="entry name" value="Tetratricopeptide repeat domain"/>
    <property type="match status" value="3"/>
</dbReference>
<dbReference type="NCBIfam" id="NF040586">
    <property type="entry name" value="FxSxx_TPR"/>
    <property type="match status" value="1"/>
</dbReference>
<dbReference type="PANTHER" id="PTHR46082">
    <property type="entry name" value="ATP/GTP-BINDING PROTEIN-RELATED"/>
    <property type="match status" value="1"/>
</dbReference>
<dbReference type="PANTHER" id="PTHR46082:SF6">
    <property type="entry name" value="AAA+ ATPASE DOMAIN-CONTAINING PROTEIN-RELATED"/>
    <property type="match status" value="1"/>
</dbReference>
<dbReference type="AlphaFoldDB" id="A0A7K0CJU7"/>
<dbReference type="Pfam" id="PF13374">
    <property type="entry name" value="TPR_10"/>
    <property type="match status" value="1"/>
</dbReference>
<keyword evidence="4" id="KW-1185">Reference proteome</keyword>
<dbReference type="OrthoDB" id="580767at2"/>
<evidence type="ECO:0000313" key="3">
    <source>
        <dbReference type="EMBL" id="MQY13671.1"/>
    </source>
</evidence>
<dbReference type="InterPro" id="IPR041664">
    <property type="entry name" value="AAA_16"/>
</dbReference>
<dbReference type="Proteomes" id="UP000466345">
    <property type="component" value="Unassembled WGS sequence"/>
</dbReference>
<dbReference type="Pfam" id="PF13191">
    <property type="entry name" value="AAA_16"/>
    <property type="match status" value="1"/>
</dbReference>